<dbReference type="PANTHER" id="PTHR22677">
    <property type="entry name" value="ANKYRIN REPEAT DOMAIN-CONTAINING PROTEIN 60"/>
    <property type="match status" value="1"/>
</dbReference>
<evidence type="ECO:0000256" key="1">
    <source>
        <dbReference type="PROSITE-ProRule" id="PRU00023"/>
    </source>
</evidence>
<dbReference type="InterPro" id="IPR036770">
    <property type="entry name" value="Ankyrin_rpt-contain_sf"/>
</dbReference>
<sequence>MKKSIVYLSIALVSFSAISNASTVRPVVYGTVNHSQYELSTPLCVAIYKGEIALVQKLIEYGADVNEKSSGLTPLMMAARFNRVEIIKLLLANGAKLKQKDDNGIDALKYAQLSNASDAVVYLKLAMTNPVAQR</sequence>
<evidence type="ECO:0000313" key="4">
    <source>
        <dbReference type="Proteomes" id="UP000316371"/>
    </source>
</evidence>
<dbReference type="AlphaFoldDB" id="A0A553E785"/>
<dbReference type="EMBL" id="VJZT01000004">
    <property type="protein sequence ID" value="TRX40908.1"/>
    <property type="molecule type" value="Genomic_DNA"/>
</dbReference>
<dbReference type="PANTHER" id="PTHR22677:SF4">
    <property type="entry name" value="USHER SYNDROME TYPE-1G PROTEIN-LIKE PROTEIN"/>
    <property type="match status" value="1"/>
</dbReference>
<feature type="chain" id="PRO_5021711735" evidence="2">
    <location>
        <begin position="22"/>
        <end position="134"/>
    </location>
</feature>
<dbReference type="PROSITE" id="PS50088">
    <property type="entry name" value="ANK_REPEAT"/>
    <property type="match status" value="2"/>
</dbReference>
<keyword evidence="2" id="KW-0732">Signal</keyword>
<dbReference type="SMART" id="SM00248">
    <property type="entry name" value="ANK"/>
    <property type="match status" value="2"/>
</dbReference>
<dbReference type="Gene3D" id="1.25.40.20">
    <property type="entry name" value="Ankyrin repeat-containing domain"/>
    <property type="match status" value="1"/>
</dbReference>
<evidence type="ECO:0000313" key="3">
    <source>
        <dbReference type="EMBL" id="TRX40908.1"/>
    </source>
</evidence>
<dbReference type="SUPFAM" id="SSF48403">
    <property type="entry name" value="Ankyrin repeat"/>
    <property type="match status" value="1"/>
</dbReference>
<dbReference type="OrthoDB" id="1374157at2"/>
<dbReference type="Pfam" id="PF12796">
    <property type="entry name" value="Ank_2"/>
    <property type="match status" value="1"/>
</dbReference>
<feature type="repeat" description="ANK" evidence="1">
    <location>
        <begin position="38"/>
        <end position="70"/>
    </location>
</feature>
<accession>A0A553E785</accession>
<dbReference type="InterPro" id="IPR002110">
    <property type="entry name" value="Ankyrin_rpt"/>
</dbReference>
<dbReference type="RefSeq" id="WP_144255891.1">
    <property type="nucleotide sequence ID" value="NZ_VJZT01000004.1"/>
</dbReference>
<dbReference type="PROSITE" id="PS50297">
    <property type="entry name" value="ANK_REP_REGION"/>
    <property type="match status" value="2"/>
</dbReference>
<name>A0A553E785_9FLAO</name>
<reference evidence="3 4" key="1">
    <citation type="submission" date="2019-07" db="EMBL/GenBank/DDBJ databases">
        <title>Novel species of Flavobacterium.</title>
        <authorList>
            <person name="Liu Q."/>
            <person name="Xin Y.-H."/>
        </authorList>
    </citation>
    <scope>NUCLEOTIDE SEQUENCE [LARGE SCALE GENOMIC DNA]</scope>
    <source>
        <strain evidence="3 4">LB1R34</strain>
    </source>
</reference>
<organism evidence="3 4">
    <name type="scientific">Flavobacterium restrictum</name>
    <dbReference type="NCBI Taxonomy" id="2594428"/>
    <lineage>
        <taxon>Bacteria</taxon>
        <taxon>Pseudomonadati</taxon>
        <taxon>Bacteroidota</taxon>
        <taxon>Flavobacteriia</taxon>
        <taxon>Flavobacteriales</taxon>
        <taxon>Flavobacteriaceae</taxon>
        <taxon>Flavobacterium</taxon>
    </lineage>
</organism>
<evidence type="ECO:0000256" key="2">
    <source>
        <dbReference type="SAM" id="SignalP"/>
    </source>
</evidence>
<protein>
    <submittedName>
        <fullName evidence="3">Ankyrin repeat domain-containing protein</fullName>
    </submittedName>
</protein>
<feature type="repeat" description="ANK" evidence="1">
    <location>
        <begin position="70"/>
        <end position="102"/>
    </location>
</feature>
<proteinExistence type="predicted"/>
<keyword evidence="1" id="KW-0040">ANK repeat</keyword>
<dbReference type="Proteomes" id="UP000316371">
    <property type="component" value="Unassembled WGS sequence"/>
</dbReference>
<feature type="signal peptide" evidence="2">
    <location>
        <begin position="1"/>
        <end position="21"/>
    </location>
</feature>
<gene>
    <name evidence="3" type="ORF">FNW21_06310</name>
</gene>
<keyword evidence="4" id="KW-1185">Reference proteome</keyword>
<dbReference type="InterPro" id="IPR039323">
    <property type="entry name" value="ANKRD_45/46/60"/>
</dbReference>
<comment type="caution">
    <text evidence="3">The sequence shown here is derived from an EMBL/GenBank/DDBJ whole genome shotgun (WGS) entry which is preliminary data.</text>
</comment>